<dbReference type="HOGENOM" id="CLU_015590_4_0_0"/>
<evidence type="ECO:0000256" key="2">
    <source>
        <dbReference type="SAM" id="MobiDB-lite"/>
    </source>
</evidence>
<dbReference type="OrthoDB" id="319764at2"/>
<feature type="signal peptide" evidence="3">
    <location>
        <begin position="1"/>
        <end position="22"/>
    </location>
</feature>
<dbReference type="Gene3D" id="3.40.50.1820">
    <property type="entry name" value="alpha/beta hydrolase"/>
    <property type="match status" value="1"/>
</dbReference>
<keyword evidence="3" id="KW-0732">Signal</keyword>
<dbReference type="SUPFAM" id="SSF49785">
    <property type="entry name" value="Galactose-binding domain-like"/>
    <property type="match status" value="1"/>
</dbReference>
<reference evidence="5 6" key="1">
    <citation type="journal article" date="2009" name="Appl. Environ. Microbiol.">
        <title>Three genomes from the phylum Acidobacteria provide insight into the lifestyles of these microorganisms in soils.</title>
        <authorList>
            <person name="Ward N.L."/>
            <person name="Challacombe J.F."/>
            <person name="Janssen P.H."/>
            <person name="Henrissat B."/>
            <person name="Coutinho P.M."/>
            <person name="Wu M."/>
            <person name="Xie G."/>
            <person name="Haft D.H."/>
            <person name="Sait M."/>
            <person name="Badger J."/>
            <person name="Barabote R.D."/>
            <person name="Bradley B."/>
            <person name="Brettin T.S."/>
            <person name="Brinkac L.M."/>
            <person name="Bruce D."/>
            <person name="Creasy T."/>
            <person name="Daugherty S.C."/>
            <person name="Davidsen T.M."/>
            <person name="DeBoy R.T."/>
            <person name="Detter J.C."/>
            <person name="Dodson R.J."/>
            <person name="Durkin A.S."/>
            <person name="Ganapathy A."/>
            <person name="Gwinn-Giglio M."/>
            <person name="Han C.S."/>
            <person name="Khouri H."/>
            <person name="Kiss H."/>
            <person name="Kothari S.P."/>
            <person name="Madupu R."/>
            <person name="Nelson K.E."/>
            <person name="Nelson W.C."/>
            <person name="Paulsen I."/>
            <person name="Penn K."/>
            <person name="Ren Q."/>
            <person name="Rosovitz M.J."/>
            <person name="Selengut J.D."/>
            <person name="Shrivastava S."/>
            <person name="Sullivan S.A."/>
            <person name="Tapia R."/>
            <person name="Thompson L.S."/>
            <person name="Watkins K.L."/>
            <person name="Yang Q."/>
            <person name="Yu C."/>
            <person name="Zafar N."/>
            <person name="Zhou L."/>
            <person name="Kuske C.R."/>
        </authorList>
    </citation>
    <scope>NUCLEOTIDE SEQUENCE [LARGE SCALE GENOMIC DNA]</scope>
    <source>
        <strain evidence="5 6">Ellin345</strain>
    </source>
</reference>
<name>Q1IQE9_KORVE</name>
<feature type="domain" description="Xaa-Pro dipeptidyl-peptidase C-terminal" evidence="4">
    <location>
        <begin position="311"/>
        <end position="566"/>
    </location>
</feature>
<dbReference type="AlphaFoldDB" id="Q1IQE9"/>
<dbReference type="Gene3D" id="1.10.3020.10">
    <property type="entry name" value="alpha-amino acid ester hydrolase ( Helical cap domain)"/>
    <property type="match status" value="1"/>
</dbReference>
<accession>Q1IQE9</accession>
<dbReference type="Pfam" id="PF08530">
    <property type="entry name" value="PepX_C"/>
    <property type="match status" value="1"/>
</dbReference>
<dbReference type="InterPro" id="IPR050585">
    <property type="entry name" value="Xaa-Pro_dipeptidyl-ppase/CocE"/>
</dbReference>
<dbReference type="InterPro" id="IPR005674">
    <property type="entry name" value="CocE/Ser_esterase"/>
</dbReference>
<feature type="region of interest" description="Disordered" evidence="2">
    <location>
        <begin position="486"/>
        <end position="506"/>
    </location>
</feature>
<dbReference type="InterPro" id="IPR013736">
    <property type="entry name" value="Xaa-Pro_dipept_C"/>
</dbReference>
<gene>
    <name evidence="5" type="ordered locus">Acid345_1900</name>
</gene>
<dbReference type="Pfam" id="PF02129">
    <property type="entry name" value="Peptidase_S15"/>
    <property type="match status" value="1"/>
</dbReference>
<feature type="chain" id="PRO_5004191862" evidence="3">
    <location>
        <begin position="23"/>
        <end position="705"/>
    </location>
</feature>
<evidence type="ECO:0000313" key="5">
    <source>
        <dbReference type="EMBL" id="ABF40901.1"/>
    </source>
</evidence>
<proteinExistence type="predicted"/>
<dbReference type="PANTHER" id="PTHR43056">
    <property type="entry name" value="PEPTIDASE S9 PROLYL OLIGOPEPTIDASE"/>
    <property type="match status" value="1"/>
</dbReference>
<evidence type="ECO:0000256" key="3">
    <source>
        <dbReference type="SAM" id="SignalP"/>
    </source>
</evidence>
<keyword evidence="1" id="KW-0378">Hydrolase</keyword>
<sequence length="705" mass="80541">MRERFAVLILAALSFLAPVLSAGRATLPEQTYGGITIREQWIPMRDGVKLAANLFLPADLKPDEKVPVVLEYLPYRKDDWSLGRDYSLHGYLVRKHYVVARVDVRGTGRSEGRTPDREYSEQELQDGEEVIAWLARQAWSNGNVGMMGISWGGFNSIQMAMRRPPALKAIIAADASDDLFHDDIHYIDGMMHLDEFEISMDLTNSLSPAPDFPVDEKTLNERFDTPPWFLLYLKHQRDGEFWRRASLSTDYSRIEIPVFLIGGFLDGYRDSVPRMLANLKGPRFAIVGPWPHSFPHDAEPGPAVEWRDLETDWFDHWLKGKANDVEKWPMLRVFMRDYYKPGLETKEIPGEWKATEWPTKSTAVTLYPYENLTMYVQYGKQEVPWFKKEIPGGYAWLGRAYTEQKILYQPDGGIEAGLWWGDLTVDQRPSDEKSLPFQSPVLERDLAILGIPEVRLHATTGTPLANWFVRLEDLAPNGSTTLVTGAGLSGAQRNSRTAPSPPAPGQSYDLTIPLHFTSWVFPAGHRVRISVSNSLWPMIWPTPYSMTNHLRLPFTERTNLTLPVIESANLKSIEFAKPQESDSLPSLRSEGDLLPGTSTVTRDEAKHTTTVDWHGEERDFYPFGEEETKERLVHTVNVEHPAEASVHGEASMAVKLKDRTLLWSTTLNLRSDEKNFYYEYTRELRNDGKLIRTKTWRETVPRDFQ</sequence>
<dbReference type="Proteomes" id="UP000002432">
    <property type="component" value="Chromosome"/>
</dbReference>
<evidence type="ECO:0000259" key="4">
    <source>
        <dbReference type="SMART" id="SM00939"/>
    </source>
</evidence>
<organism evidence="5 6">
    <name type="scientific">Koribacter versatilis (strain Ellin345)</name>
    <dbReference type="NCBI Taxonomy" id="204669"/>
    <lineage>
        <taxon>Bacteria</taxon>
        <taxon>Pseudomonadati</taxon>
        <taxon>Acidobacteriota</taxon>
        <taxon>Terriglobia</taxon>
        <taxon>Terriglobales</taxon>
        <taxon>Candidatus Korobacteraceae</taxon>
        <taxon>Candidatus Korobacter</taxon>
    </lineage>
</organism>
<dbReference type="InterPro" id="IPR008979">
    <property type="entry name" value="Galactose-bd-like_sf"/>
</dbReference>
<evidence type="ECO:0000313" key="6">
    <source>
        <dbReference type="Proteomes" id="UP000002432"/>
    </source>
</evidence>
<dbReference type="RefSeq" id="WP_011522703.1">
    <property type="nucleotide sequence ID" value="NC_008009.1"/>
</dbReference>
<evidence type="ECO:0000256" key="1">
    <source>
        <dbReference type="ARBA" id="ARBA00022801"/>
    </source>
</evidence>
<dbReference type="InterPro" id="IPR000383">
    <property type="entry name" value="Xaa-Pro-like_dom"/>
</dbReference>
<dbReference type="NCBIfam" id="TIGR00976">
    <property type="entry name" value="CocE_NonD"/>
    <property type="match status" value="1"/>
</dbReference>
<dbReference type="GO" id="GO:0008239">
    <property type="term" value="F:dipeptidyl-peptidase activity"/>
    <property type="evidence" value="ECO:0007669"/>
    <property type="project" value="InterPro"/>
</dbReference>
<dbReference type="Gene3D" id="2.60.120.260">
    <property type="entry name" value="Galactose-binding domain-like"/>
    <property type="match status" value="1"/>
</dbReference>
<dbReference type="EMBL" id="CP000360">
    <property type="protein sequence ID" value="ABF40901.1"/>
    <property type="molecule type" value="Genomic_DNA"/>
</dbReference>
<dbReference type="eggNOG" id="COG2936">
    <property type="taxonomic scope" value="Bacteria"/>
</dbReference>
<dbReference type="InterPro" id="IPR029058">
    <property type="entry name" value="AB_hydrolase_fold"/>
</dbReference>
<dbReference type="EnsemblBacteria" id="ABF40901">
    <property type="protein sequence ID" value="ABF40901"/>
    <property type="gene ID" value="Acid345_1900"/>
</dbReference>
<dbReference type="KEGG" id="aba:Acid345_1900"/>
<dbReference type="PANTHER" id="PTHR43056:SF10">
    <property type="entry name" value="COCE_NOND FAMILY, PUTATIVE (AFU_ORTHOLOGUE AFUA_7G00600)-RELATED"/>
    <property type="match status" value="1"/>
</dbReference>
<protein>
    <submittedName>
        <fullName evidence="5">Peptidase S15</fullName>
    </submittedName>
</protein>
<dbReference type="SMART" id="SM00939">
    <property type="entry name" value="PepX_C"/>
    <property type="match status" value="1"/>
</dbReference>
<keyword evidence="6" id="KW-1185">Reference proteome</keyword>
<dbReference type="SUPFAM" id="SSF53474">
    <property type="entry name" value="alpha/beta-Hydrolases"/>
    <property type="match status" value="1"/>
</dbReference>